<name>A0A9J5WP45_SOLCO</name>
<dbReference type="Proteomes" id="UP000824120">
    <property type="component" value="Chromosome 11"/>
</dbReference>
<dbReference type="EMBL" id="JACXVP010000011">
    <property type="protein sequence ID" value="KAG5577338.1"/>
    <property type="molecule type" value="Genomic_DNA"/>
</dbReference>
<dbReference type="OrthoDB" id="1747414at2759"/>
<keyword evidence="2" id="KW-1185">Reference proteome</keyword>
<proteinExistence type="predicted"/>
<gene>
    <name evidence="1" type="ORF">H5410_057472</name>
</gene>
<dbReference type="AlphaFoldDB" id="A0A9J5WP45"/>
<comment type="caution">
    <text evidence="1">The sequence shown here is derived from an EMBL/GenBank/DDBJ whole genome shotgun (WGS) entry which is preliminary data.</text>
</comment>
<evidence type="ECO:0008006" key="3">
    <source>
        <dbReference type="Google" id="ProtNLM"/>
    </source>
</evidence>
<evidence type="ECO:0000313" key="1">
    <source>
        <dbReference type="EMBL" id="KAG5577338.1"/>
    </source>
</evidence>
<accession>A0A9J5WP45</accession>
<evidence type="ECO:0000313" key="2">
    <source>
        <dbReference type="Proteomes" id="UP000824120"/>
    </source>
</evidence>
<organism evidence="1 2">
    <name type="scientific">Solanum commersonii</name>
    <name type="common">Commerson's wild potato</name>
    <name type="synonym">Commerson's nightshade</name>
    <dbReference type="NCBI Taxonomy" id="4109"/>
    <lineage>
        <taxon>Eukaryota</taxon>
        <taxon>Viridiplantae</taxon>
        <taxon>Streptophyta</taxon>
        <taxon>Embryophyta</taxon>
        <taxon>Tracheophyta</taxon>
        <taxon>Spermatophyta</taxon>
        <taxon>Magnoliopsida</taxon>
        <taxon>eudicotyledons</taxon>
        <taxon>Gunneridae</taxon>
        <taxon>Pentapetalae</taxon>
        <taxon>asterids</taxon>
        <taxon>lamiids</taxon>
        <taxon>Solanales</taxon>
        <taxon>Solanaceae</taxon>
        <taxon>Solanoideae</taxon>
        <taxon>Solaneae</taxon>
        <taxon>Solanum</taxon>
    </lineage>
</organism>
<sequence>MHVLSTIFSPNYSRGQWLQLLIGPLIIVQTSSLPMCNKPGHIAKYCKLSKRVKNLNLDKSVLNQIQNLLLEDSENSDYAENEFENSFNQIENDDLDSSESEQDHTSQVEALISIASKKDSSLPSSLKKQNKPLELPTNKLGIGYKLSDVEVRTSIGDSIILNSTSFVLVKDITNPVILGTPFIEELILFRVTNQGIEIESINISLHFDKPPIKKVISTLKHKEA</sequence>
<protein>
    <recommendedName>
        <fullName evidence="3">CCHC-type domain-containing protein</fullName>
    </recommendedName>
</protein>
<reference evidence="1 2" key="1">
    <citation type="submission" date="2020-09" db="EMBL/GenBank/DDBJ databases">
        <title>De no assembly of potato wild relative species, Solanum commersonii.</title>
        <authorList>
            <person name="Cho K."/>
        </authorList>
    </citation>
    <scope>NUCLEOTIDE SEQUENCE [LARGE SCALE GENOMIC DNA]</scope>
    <source>
        <strain evidence="1">LZ3.2</strain>
        <tissue evidence="1">Leaf</tissue>
    </source>
</reference>